<protein>
    <submittedName>
        <fullName evidence="3">Peptidase</fullName>
        <ecNumber evidence="3">3.4.-.-</ecNumber>
    </submittedName>
</protein>
<dbReference type="Pfam" id="PF01136">
    <property type="entry name" value="Peptidase_U32"/>
    <property type="match status" value="1"/>
</dbReference>
<dbReference type="Proteomes" id="UP000742786">
    <property type="component" value="Unassembled WGS sequence"/>
</dbReference>
<dbReference type="RefSeq" id="WP_220637106.1">
    <property type="nucleotide sequence ID" value="NZ_CAJQUM010000001.1"/>
</dbReference>
<feature type="domain" description="Peptidase U32 collagenase" evidence="2">
    <location>
        <begin position="389"/>
        <end position="525"/>
    </location>
</feature>
<dbReference type="Pfam" id="PF12392">
    <property type="entry name" value="DUF3656"/>
    <property type="match status" value="1"/>
</dbReference>
<dbReference type="InterPro" id="IPR020988">
    <property type="entry name" value="Pept_U32_collagenase"/>
</dbReference>
<sequence>MPDHLLELLAPARDADIGIEAIKHGADAVYIGGPAYGARAAAGNRVEDIARLANFAHRFHARVFVTLNTIFDDSEIEPARKLAWELHAAGADAFIVQDMGLLEVDMPPLPLHASTQTDIRTAEKARFLQDVGFSQIVLARELTLDEIQRIRAATDPKRCRLEFFIHGALCVAFSGQCYISHAHTGRSANRGECAQACRLPYTLEDPQGRIVAYDKHLLSLKDNDQSANLSALIDAGIRAFKIEGRYKDMAYVKNATAHYRQLLDAIMAEQPQYAAASSGRSTHLFTPQPEKSFNRGSTDYFVNGREHSDIGAFDTPKFAGEAIGSVTRIGHDWFEIDGAVELHNGDGVSYQPASNKGSDKLSGMRINVAQGKRLFPNEMPDDLQKGMTLYRNRDQAFERALEKESAERRIGVMMSLTTSNKEESSRRSVRTTGISSGHGEPVEPQGLQLTLTDADGITTTVHCDAKIEMARDAEKALTTLRGNLAKLGNTDFIATEIDIAVPWFVPASLINGLRRDGIAALIAAREAMRPRPPRAIPVEPPVPYPEKELTYLANVLNQHARDFYRKHGVELIADAYEADTTPGEVSLMITRHCLRYSFNLCPKQARDWQLKGIKAEPMTLINGSERLTLRFDCRACEMHVVGKSKNRVIPLTPVGKAY</sequence>
<dbReference type="EC" id="3.4.-.-" evidence="3"/>
<dbReference type="AlphaFoldDB" id="A0A916NJ60"/>
<evidence type="ECO:0000313" key="4">
    <source>
        <dbReference type="Proteomes" id="UP000742786"/>
    </source>
</evidence>
<proteinExistence type="predicted"/>
<dbReference type="PROSITE" id="PS01276">
    <property type="entry name" value="PEPTIDASE_U32"/>
    <property type="match status" value="1"/>
</dbReference>
<evidence type="ECO:0000256" key="1">
    <source>
        <dbReference type="SAM" id="MobiDB-lite"/>
    </source>
</evidence>
<name>A0A916NJ60_9PROT</name>
<dbReference type="InterPro" id="IPR001539">
    <property type="entry name" value="Peptidase_U32"/>
</dbReference>
<dbReference type="EMBL" id="CAJQUM010000001">
    <property type="protein sequence ID" value="CAG4885358.1"/>
    <property type="molecule type" value="Genomic_DNA"/>
</dbReference>
<dbReference type="GO" id="GO:0016787">
    <property type="term" value="F:hydrolase activity"/>
    <property type="evidence" value="ECO:0007669"/>
    <property type="project" value="UniProtKB-KW"/>
</dbReference>
<accession>A0A916NJ60</accession>
<keyword evidence="4" id="KW-1185">Reference proteome</keyword>
<organism evidence="3 4">
    <name type="scientific">Georgfuchsia toluolica</name>
    <dbReference type="NCBI Taxonomy" id="424218"/>
    <lineage>
        <taxon>Bacteria</taxon>
        <taxon>Pseudomonadati</taxon>
        <taxon>Pseudomonadota</taxon>
        <taxon>Betaproteobacteria</taxon>
        <taxon>Nitrosomonadales</taxon>
        <taxon>Sterolibacteriaceae</taxon>
        <taxon>Georgfuchsia</taxon>
    </lineage>
</organism>
<gene>
    <name evidence="3" type="primary">ydcP</name>
    <name evidence="3" type="ORF">GTOL_13241</name>
</gene>
<dbReference type="PANTHER" id="PTHR30217">
    <property type="entry name" value="PEPTIDASE U32 FAMILY"/>
    <property type="match status" value="1"/>
</dbReference>
<reference evidence="3" key="1">
    <citation type="submission" date="2021-04" db="EMBL/GenBank/DDBJ databases">
        <authorList>
            <person name="Hornung B."/>
        </authorList>
    </citation>
    <scope>NUCLEOTIDE SEQUENCE</scope>
    <source>
        <strain evidence="3">G5G6</strain>
    </source>
</reference>
<evidence type="ECO:0000259" key="2">
    <source>
        <dbReference type="Pfam" id="PF12392"/>
    </source>
</evidence>
<dbReference type="PANTHER" id="PTHR30217:SF10">
    <property type="entry name" value="23S RRNA 5-HYDROXYCYTIDINE C2501 SYNTHASE"/>
    <property type="match status" value="1"/>
</dbReference>
<dbReference type="InterPro" id="IPR051454">
    <property type="entry name" value="RNA/ubiquinone_mod_enzymes"/>
</dbReference>
<evidence type="ECO:0000313" key="3">
    <source>
        <dbReference type="EMBL" id="CAG4885358.1"/>
    </source>
</evidence>
<keyword evidence="3" id="KW-0378">Hydrolase</keyword>
<feature type="region of interest" description="Disordered" evidence="1">
    <location>
        <begin position="418"/>
        <end position="445"/>
    </location>
</feature>
<comment type="caution">
    <text evidence="3">The sequence shown here is derived from an EMBL/GenBank/DDBJ whole genome shotgun (WGS) entry which is preliminary data.</text>
</comment>